<dbReference type="PANTHER" id="PTHR46176:SF1">
    <property type="entry name" value="LD21662P"/>
    <property type="match status" value="1"/>
</dbReference>
<evidence type="ECO:0000313" key="6">
    <source>
        <dbReference type="EMBL" id="KAE9530584.1"/>
    </source>
</evidence>
<dbReference type="InterPro" id="IPR055272">
    <property type="entry name" value="POPDC1-3_dom"/>
</dbReference>
<dbReference type="InterPro" id="IPR032017">
    <property type="entry name" value="FAM76"/>
</dbReference>
<protein>
    <recommendedName>
        <fullName evidence="5">POPDC1-3 domain-containing protein</fullName>
    </recommendedName>
</protein>
<keyword evidence="4" id="KW-0472">Membrane</keyword>
<proteinExistence type="inferred from homology"/>
<dbReference type="Pfam" id="PF04831">
    <property type="entry name" value="POPDC1-3"/>
    <property type="match status" value="1"/>
</dbReference>
<evidence type="ECO:0000313" key="7">
    <source>
        <dbReference type="Proteomes" id="UP000475862"/>
    </source>
</evidence>
<feature type="region of interest" description="Disordered" evidence="3">
    <location>
        <begin position="287"/>
        <end position="309"/>
    </location>
</feature>
<dbReference type="Pfam" id="PF16046">
    <property type="entry name" value="FAM76"/>
    <property type="match status" value="1"/>
</dbReference>
<accession>A0A6G0TDN4</accession>
<evidence type="ECO:0000256" key="3">
    <source>
        <dbReference type="SAM" id="MobiDB-lite"/>
    </source>
</evidence>
<organism evidence="6 7">
    <name type="scientific">Aphis glycines</name>
    <name type="common">Soybean aphid</name>
    <dbReference type="NCBI Taxonomy" id="307491"/>
    <lineage>
        <taxon>Eukaryota</taxon>
        <taxon>Metazoa</taxon>
        <taxon>Ecdysozoa</taxon>
        <taxon>Arthropoda</taxon>
        <taxon>Hexapoda</taxon>
        <taxon>Insecta</taxon>
        <taxon>Pterygota</taxon>
        <taxon>Neoptera</taxon>
        <taxon>Paraneoptera</taxon>
        <taxon>Hemiptera</taxon>
        <taxon>Sternorrhyncha</taxon>
        <taxon>Aphidomorpha</taxon>
        <taxon>Aphidoidea</taxon>
        <taxon>Aphididae</taxon>
        <taxon>Aphidini</taxon>
        <taxon>Aphis</taxon>
        <taxon>Aphis</taxon>
    </lineage>
</organism>
<dbReference type="PANTHER" id="PTHR46176">
    <property type="entry name" value="LD21662P"/>
    <property type="match status" value="1"/>
</dbReference>
<evidence type="ECO:0000256" key="1">
    <source>
        <dbReference type="ARBA" id="ARBA00009097"/>
    </source>
</evidence>
<dbReference type="AlphaFoldDB" id="A0A6G0TDN4"/>
<comment type="similarity">
    <text evidence="1">Belongs to the FAM76 family.</text>
</comment>
<dbReference type="EMBL" id="VYZN01000042">
    <property type="protein sequence ID" value="KAE9530584.1"/>
    <property type="molecule type" value="Genomic_DNA"/>
</dbReference>
<feature type="domain" description="POPDC1-3" evidence="5">
    <location>
        <begin position="400"/>
        <end position="558"/>
    </location>
</feature>
<dbReference type="GO" id="GO:0016607">
    <property type="term" value="C:nuclear speck"/>
    <property type="evidence" value="ECO:0007669"/>
    <property type="project" value="TreeGrafter"/>
</dbReference>
<reference evidence="6 7" key="1">
    <citation type="submission" date="2019-08" db="EMBL/GenBank/DDBJ databases">
        <title>The genome of the soybean aphid Biotype 1, its phylome, world population structure and adaptation to the North American continent.</title>
        <authorList>
            <person name="Giordano R."/>
            <person name="Donthu R.K."/>
            <person name="Hernandez A.G."/>
            <person name="Wright C.L."/>
            <person name="Zimin A.V."/>
        </authorList>
    </citation>
    <scope>NUCLEOTIDE SEQUENCE [LARGE SCALE GENOMIC DNA]</scope>
    <source>
        <tissue evidence="6">Whole aphids</tissue>
    </source>
</reference>
<evidence type="ECO:0000256" key="2">
    <source>
        <dbReference type="ARBA" id="ARBA00023054"/>
    </source>
</evidence>
<keyword evidence="4" id="KW-0812">Transmembrane</keyword>
<name>A0A6G0TDN4_APHGL</name>
<sequence length="737" mass="84463">MSNNKSALFACSKCFKRYPYEDLSSGQQLCKECRGSYPVVKCTYCRSEFQQTDKSNTSTICKKCEQFVTQYGRPTACSYCNIIAAFIGQKCQRCANSERKYGPPVTCDQCKQNCAFNRKDMDCELLDGKVLCWLCTLSFKRALAKTKKTDAEMKLLVKKRDGSKNRKTKHANVMKVIDDSGPDFALPPPSKMHRNSHRHVDVNSDNVVVITDLKEQIAMLQKQSNQKSCQLLNKDKFITELKAKHFTTENELRTKMNSDKKEYSREVEMLHSKIKCLQKEVATLSKSGGKRGVHLRKEKEHDSGSGTDSPSFLLSKIVNNFSIMASSGFGLREIINIPSVFNENSTNNTSFTEHAVWCIDWRPSQHWMFQIANVLFFLSYSVPTSYYGFLILITWAWRILIYLIYQRRPINFNPELEQIYRSMFKPFKITRIQFKKLVSEQFAQIVTLHIGEAYAMQNITKTDRLGLLMSGKANVLQDHQLLHPIGPCEFLDSPEFESRGSSEDKFKVSVIAATTCRYIFWQRSALEYLFVKETYLATVLATLIAKDITIKLYSMNNKIMTDKGSHLDIRLPSITPALASKECKPPIVKTLKKLAVISSHCPKSPIPAVKFIYLPLPCDCLWEKTFCYSINKLPGQWKTSLPKYLCVSKLTPVLIGWLLSSVRYLPKILTDIPTWAWFYLFLPVKITKCDTLIMDKCQTTNGKFNRMNLANEMGNTGVENWLEKTSKYHSLEMADDE</sequence>
<keyword evidence="4" id="KW-1133">Transmembrane helix</keyword>
<gene>
    <name evidence="6" type="ORF">AGLY_011046</name>
</gene>
<keyword evidence="2" id="KW-0175">Coiled coil</keyword>
<keyword evidence="7" id="KW-1185">Reference proteome</keyword>
<dbReference type="OrthoDB" id="3689at2759"/>
<feature type="transmembrane region" description="Helical" evidence="4">
    <location>
        <begin position="386"/>
        <end position="405"/>
    </location>
</feature>
<dbReference type="Proteomes" id="UP000475862">
    <property type="component" value="Unassembled WGS sequence"/>
</dbReference>
<evidence type="ECO:0000259" key="5">
    <source>
        <dbReference type="Pfam" id="PF04831"/>
    </source>
</evidence>
<comment type="caution">
    <text evidence="6">The sequence shown here is derived from an EMBL/GenBank/DDBJ whole genome shotgun (WGS) entry which is preliminary data.</text>
</comment>
<evidence type="ECO:0000256" key="4">
    <source>
        <dbReference type="SAM" id="Phobius"/>
    </source>
</evidence>